<gene>
    <name evidence="2" type="ORF">M4438_29310</name>
</gene>
<reference evidence="2 3" key="1">
    <citation type="submission" date="2022-05" db="EMBL/GenBank/DDBJ databases">
        <title>Genome Resource of Streptomyces lavenduligriseus GA1-1, a Strain with Broad-Spectrum Antifungal Activity against Phytopathogenic Fungi.</title>
        <authorList>
            <person name="Qi D."/>
        </authorList>
    </citation>
    <scope>NUCLEOTIDE SEQUENCE [LARGE SCALE GENOMIC DNA]</scope>
    <source>
        <strain evidence="2 3">GA1-1</strain>
    </source>
</reference>
<evidence type="ECO:0000313" key="3">
    <source>
        <dbReference type="Proteomes" id="UP001202052"/>
    </source>
</evidence>
<accession>A0ABT0P1D3</accession>
<evidence type="ECO:0008006" key="4">
    <source>
        <dbReference type="Google" id="ProtNLM"/>
    </source>
</evidence>
<dbReference type="EMBL" id="JAMCCK010000046">
    <property type="protein sequence ID" value="MCL3997547.1"/>
    <property type="molecule type" value="Genomic_DNA"/>
</dbReference>
<sequence length="201" mass="21538">MTDKGGGSKYGKRMTGSPASRVSPACRALIVLAVLAPAACSPAHEGGRAATGNALATDGTQSSGTVGNEHARVGEIWYFALPVPYNTSSKPIEIKGVAVEHIPSGIRVLEYGAYDLNDTEGLPLLAREGESYTPEFAKLKNYVTHPVKVAAGKESNVFYLAKMKITAPPKDTLRECRFEYEQGGRAYTQTLDCELELKVSE</sequence>
<name>A0ABT0P1D3_9ACTN</name>
<dbReference type="Proteomes" id="UP001202052">
    <property type="component" value="Unassembled WGS sequence"/>
</dbReference>
<dbReference type="RefSeq" id="WP_249492369.1">
    <property type="nucleotide sequence ID" value="NZ_JAMCCK010000046.1"/>
</dbReference>
<organism evidence="2 3">
    <name type="scientific">Streptomyces lavenduligriseus</name>
    <dbReference type="NCBI Taxonomy" id="67315"/>
    <lineage>
        <taxon>Bacteria</taxon>
        <taxon>Bacillati</taxon>
        <taxon>Actinomycetota</taxon>
        <taxon>Actinomycetes</taxon>
        <taxon>Kitasatosporales</taxon>
        <taxon>Streptomycetaceae</taxon>
        <taxon>Streptomyces</taxon>
    </lineage>
</organism>
<feature type="region of interest" description="Disordered" evidence="1">
    <location>
        <begin position="46"/>
        <end position="66"/>
    </location>
</feature>
<comment type="caution">
    <text evidence="2">The sequence shown here is derived from an EMBL/GenBank/DDBJ whole genome shotgun (WGS) entry which is preliminary data.</text>
</comment>
<feature type="region of interest" description="Disordered" evidence="1">
    <location>
        <begin position="1"/>
        <end position="20"/>
    </location>
</feature>
<proteinExistence type="predicted"/>
<protein>
    <recommendedName>
        <fullName evidence="4">Lipoprotein</fullName>
    </recommendedName>
</protein>
<evidence type="ECO:0000313" key="2">
    <source>
        <dbReference type="EMBL" id="MCL3997547.1"/>
    </source>
</evidence>
<keyword evidence="3" id="KW-1185">Reference proteome</keyword>
<evidence type="ECO:0000256" key="1">
    <source>
        <dbReference type="SAM" id="MobiDB-lite"/>
    </source>
</evidence>